<dbReference type="GO" id="GO:0046854">
    <property type="term" value="P:phosphatidylinositol phosphate biosynthetic process"/>
    <property type="evidence" value="ECO:0007669"/>
    <property type="project" value="InterPro"/>
</dbReference>
<evidence type="ECO:0000313" key="10">
    <source>
        <dbReference type="Proteomes" id="UP000199073"/>
    </source>
</evidence>
<organism evidence="9 10">
    <name type="scientific">Desulforhopalus singaporensis</name>
    <dbReference type="NCBI Taxonomy" id="91360"/>
    <lineage>
        <taxon>Bacteria</taxon>
        <taxon>Pseudomonadati</taxon>
        <taxon>Thermodesulfobacteriota</taxon>
        <taxon>Desulfobulbia</taxon>
        <taxon>Desulfobulbales</taxon>
        <taxon>Desulfocapsaceae</taxon>
        <taxon>Desulforhopalus</taxon>
    </lineage>
</organism>
<evidence type="ECO:0000256" key="7">
    <source>
        <dbReference type="PIRSR" id="PIRSR600760-2"/>
    </source>
</evidence>
<comment type="catalytic activity">
    <reaction evidence="1 8">
        <text>a myo-inositol phosphate + H2O = myo-inositol + phosphate</text>
        <dbReference type="Rhea" id="RHEA:24056"/>
        <dbReference type="ChEBI" id="CHEBI:15377"/>
        <dbReference type="ChEBI" id="CHEBI:17268"/>
        <dbReference type="ChEBI" id="CHEBI:43474"/>
        <dbReference type="ChEBI" id="CHEBI:84139"/>
        <dbReference type="EC" id="3.1.3.25"/>
    </reaction>
</comment>
<dbReference type="GO" id="GO:0046872">
    <property type="term" value="F:metal ion binding"/>
    <property type="evidence" value="ECO:0007669"/>
    <property type="project" value="UniProtKB-KW"/>
</dbReference>
<comment type="cofactor">
    <cofactor evidence="2 7 8">
        <name>Mg(2+)</name>
        <dbReference type="ChEBI" id="CHEBI:18420"/>
    </cofactor>
</comment>
<evidence type="ECO:0000256" key="2">
    <source>
        <dbReference type="ARBA" id="ARBA00001946"/>
    </source>
</evidence>
<dbReference type="InterPro" id="IPR020550">
    <property type="entry name" value="Inositol_monophosphatase_CS"/>
</dbReference>
<dbReference type="PANTHER" id="PTHR20854:SF4">
    <property type="entry name" value="INOSITOL-1-MONOPHOSPHATASE-RELATED"/>
    <property type="match status" value="1"/>
</dbReference>
<evidence type="ECO:0000256" key="3">
    <source>
        <dbReference type="ARBA" id="ARBA00009759"/>
    </source>
</evidence>
<dbReference type="GO" id="GO:0008934">
    <property type="term" value="F:inositol monophosphate 1-phosphatase activity"/>
    <property type="evidence" value="ECO:0007669"/>
    <property type="project" value="InterPro"/>
</dbReference>
<evidence type="ECO:0000256" key="5">
    <source>
        <dbReference type="ARBA" id="ARBA00022801"/>
    </source>
</evidence>
<dbReference type="InterPro" id="IPR022337">
    <property type="entry name" value="Inositol_monophosphatase_SuhB"/>
</dbReference>
<evidence type="ECO:0000256" key="6">
    <source>
        <dbReference type="ARBA" id="ARBA00022842"/>
    </source>
</evidence>
<dbReference type="SUPFAM" id="SSF56655">
    <property type="entry name" value="Carbohydrate phosphatase"/>
    <property type="match status" value="1"/>
</dbReference>
<dbReference type="InterPro" id="IPR000760">
    <property type="entry name" value="Inositol_monophosphatase-like"/>
</dbReference>
<dbReference type="CDD" id="cd01639">
    <property type="entry name" value="IMPase"/>
    <property type="match status" value="1"/>
</dbReference>
<dbReference type="InterPro" id="IPR020583">
    <property type="entry name" value="Inositol_monoP_metal-BS"/>
</dbReference>
<dbReference type="STRING" id="91360.SAMN05660330_00719"/>
<dbReference type="PRINTS" id="PR01959">
    <property type="entry name" value="SBIMPHPHTASE"/>
</dbReference>
<dbReference type="EMBL" id="FNJI01000004">
    <property type="protein sequence ID" value="SDO64996.1"/>
    <property type="molecule type" value="Genomic_DNA"/>
</dbReference>
<keyword evidence="6 7" id="KW-0460">Magnesium</keyword>
<dbReference type="Gene3D" id="3.40.190.80">
    <property type="match status" value="1"/>
</dbReference>
<reference evidence="9 10" key="1">
    <citation type="submission" date="2016-10" db="EMBL/GenBank/DDBJ databases">
        <authorList>
            <person name="de Groot N.N."/>
        </authorList>
    </citation>
    <scope>NUCLEOTIDE SEQUENCE [LARGE SCALE GENOMIC DNA]</scope>
    <source>
        <strain evidence="9 10">DSM 12130</strain>
    </source>
</reference>
<dbReference type="EC" id="3.1.3.25" evidence="8"/>
<comment type="similarity">
    <text evidence="3 8">Belongs to the inositol monophosphatase superfamily.</text>
</comment>
<dbReference type="Pfam" id="PF00459">
    <property type="entry name" value="Inositol_P"/>
    <property type="match status" value="1"/>
</dbReference>
<gene>
    <name evidence="9" type="ORF">SAMN05660330_00719</name>
</gene>
<dbReference type="OrthoDB" id="9785695at2"/>
<evidence type="ECO:0000256" key="4">
    <source>
        <dbReference type="ARBA" id="ARBA00022723"/>
    </source>
</evidence>
<dbReference type="Proteomes" id="UP000199073">
    <property type="component" value="Unassembled WGS sequence"/>
</dbReference>
<dbReference type="PROSITE" id="PS00630">
    <property type="entry name" value="IMP_2"/>
    <property type="match status" value="1"/>
</dbReference>
<dbReference type="GO" id="GO:0006020">
    <property type="term" value="P:inositol metabolic process"/>
    <property type="evidence" value="ECO:0007669"/>
    <property type="project" value="TreeGrafter"/>
</dbReference>
<feature type="binding site" evidence="7">
    <location>
        <position position="80"/>
    </location>
    <ligand>
        <name>Mg(2+)</name>
        <dbReference type="ChEBI" id="CHEBI:18420"/>
        <label>1</label>
        <note>catalytic</note>
    </ligand>
</feature>
<feature type="binding site" evidence="7">
    <location>
        <position position="64"/>
    </location>
    <ligand>
        <name>Mg(2+)</name>
        <dbReference type="ChEBI" id="CHEBI:18420"/>
        <label>1</label>
        <note>catalytic</note>
    </ligand>
</feature>
<dbReference type="PROSITE" id="PS00629">
    <property type="entry name" value="IMP_1"/>
    <property type="match status" value="1"/>
</dbReference>
<evidence type="ECO:0000256" key="8">
    <source>
        <dbReference type="RuleBase" id="RU364068"/>
    </source>
</evidence>
<sequence>MLDFMKHIAFKAGELSLAAAREPDSLTVEFKGEKDLVTAVDRKIEVFLTEEILKKYPGHTIVGEEYGTKTADEGCRWVIDPIDGTVSYVHGLPGYSISLAYQEQGVTRAGVVYGPLLGQMFSAEHGKGASMNRNRLQVSSRKKLRESVLATGFACLRAGAEDNNLKHFNKIVPRLRDVRRMGSAALDLAYVAAGKLDGFWELCLSEYDVAAGVILVKEAGGCVCDFGGKDNFPQQGIIGANPFLVEKIRSMLQHQ</sequence>
<keyword evidence="10" id="KW-1185">Reference proteome</keyword>
<evidence type="ECO:0000313" key="9">
    <source>
        <dbReference type="EMBL" id="SDO64996.1"/>
    </source>
</evidence>
<dbReference type="Gene3D" id="3.30.540.10">
    <property type="entry name" value="Fructose-1,6-Bisphosphatase, subunit A, domain 1"/>
    <property type="match status" value="1"/>
</dbReference>
<dbReference type="InterPro" id="IPR033942">
    <property type="entry name" value="IMPase"/>
</dbReference>
<keyword evidence="5 8" id="KW-0378">Hydrolase</keyword>
<proteinExistence type="inferred from homology"/>
<keyword evidence="4 7" id="KW-0479">Metal-binding</keyword>
<name>A0A1H0LAA2_9BACT</name>
<feature type="binding site" evidence="7">
    <location>
        <position position="82"/>
    </location>
    <ligand>
        <name>Mg(2+)</name>
        <dbReference type="ChEBI" id="CHEBI:18420"/>
        <label>1</label>
        <note>catalytic</note>
    </ligand>
</feature>
<feature type="binding site" evidence="7">
    <location>
        <position position="208"/>
    </location>
    <ligand>
        <name>Mg(2+)</name>
        <dbReference type="ChEBI" id="CHEBI:18420"/>
        <label>1</label>
        <note>catalytic</note>
    </ligand>
</feature>
<dbReference type="PRINTS" id="PR00377">
    <property type="entry name" value="IMPHPHTASES"/>
</dbReference>
<dbReference type="FunFam" id="3.30.540.10:FF:000003">
    <property type="entry name" value="Inositol-1-monophosphatase"/>
    <property type="match status" value="1"/>
</dbReference>
<protein>
    <recommendedName>
        <fullName evidence="8">Inositol-1-monophosphatase</fullName>
        <ecNumber evidence="8">3.1.3.25</ecNumber>
    </recommendedName>
</protein>
<dbReference type="AlphaFoldDB" id="A0A1H0LAA2"/>
<feature type="binding site" evidence="7">
    <location>
        <position position="83"/>
    </location>
    <ligand>
        <name>Mg(2+)</name>
        <dbReference type="ChEBI" id="CHEBI:18420"/>
        <label>1</label>
        <note>catalytic</note>
    </ligand>
</feature>
<accession>A0A1H0LAA2</accession>
<dbReference type="FunFam" id="3.40.190.80:FF:000020">
    <property type="entry name" value="Fructose-1,6-bisphosphatase/inositol-1-monophosphatase"/>
    <property type="match status" value="1"/>
</dbReference>
<evidence type="ECO:0000256" key="1">
    <source>
        <dbReference type="ARBA" id="ARBA00001033"/>
    </source>
</evidence>
<dbReference type="PANTHER" id="PTHR20854">
    <property type="entry name" value="INOSITOL MONOPHOSPHATASE"/>
    <property type="match status" value="1"/>
</dbReference>
<dbReference type="GO" id="GO:0007165">
    <property type="term" value="P:signal transduction"/>
    <property type="evidence" value="ECO:0007669"/>
    <property type="project" value="TreeGrafter"/>
</dbReference>